<comment type="catalytic activity">
    <reaction evidence="10 11">
        <text>O-phospho-L-serine + 2-oxoglutarate = 3-phosphooxypyruvate + L-glutamate</text>
        <dbReference type="Rhea" id="RHEA:14329"/>
        <dbReference type="ChEBI" id="CHEBI:16810"/>
        <dbReference type="ChEBI" id="CHEBI:18110"/>
        <dbReference type="ChEBI" id="CHEBI:29985"/>
        <dbReference type="ChEBI" id="CHEBI:57524"/>
        <dbReference type="EC" id="2.6.1.52"/>
    </reaction>
</comment>
<keyword evidence="7 11" id="KW-0663">Pyridoxal phosphate</keyword>
<dbReference type="HAMAP" id="MF_00160">
    <property type="entry name" value="SerC_aminotrans_5"/>
    <property type="match status" value="1"/>
</dbReference>
<keyword evidence="6 11" id="KW-0808">Transferase</keyword>
<feature type="modified residue" description="N6-(pyridoxal phosphate)lysine" evidence="11">
    <location>
        <position position="199"/>
    </location>
</feature>
<dbReference type="SUPFAM" id="SSF53383">
    <property type="entry name" value="PLP-dependent transferases"/>
    <property type="match status" value="1"/>
</dbReference>
<keyword evidence="4 11" id="KW-0032">Aminotransferase</keyword>
<dbReference type="Gene3D" id="3.40.640.10">
    <property type="entry name" value="Type I PLP-dependent aspartate aminotransferase-like (Major domain)"/>
    <property type="match status" value="1"/>
</dbReference>
<evidence type="ECO:0000256" key="9">
    <source>
        <dbReference type="ARBA" id="ARBA00047630"/>
    </source>
</evidence>
<comment type="subunit">
    <text evidence="11">Homodimer.</text>
</comment>
<dbReference type="GO" id="GO:0030170">
    <property type="term" value="F:pyridoxal phosphate binding"/>
    <property type="evidence" value="ECO:0007669"/>
    <property type="project" value="UniProtKB-UniRule"/>
</dbReference>
<feature type="domain" description="Aminotransferase class V" evidence="12">
    <location>
        <begin position="3"/>
        <end position="351"/>
    </location>
</feature>
<evidence type="ECO:0000256" key="1">
    <source>
        <dbReference type="ARBA" id="ARBA00003483"/>
    </source>
</evidence>
<comment type="pathway">
    <text evidence="2 11">Amino-acid biosynthesis; L-serine biosynthesis; L-serine from 3-phospho-D-glycerate: step 2/3.</text>
</comment>
<keyword evidence="14" id="KW-1185">Reference proteome</keyword>
<comment type="similarity">
    <text evidence="3 11">Belongs to the class-V pyridoxal-phosphate-dependent aminotransferase family. SerC subfamily.</text>
</comment>
<dbReference type="GO" id="GO:0006564">
    <property type="term" value="P:L-serine biosynthetic process"/>
    <property type="evidence" value="ECO:0007669"/>
    <property type="project" value="UniProtKB-UniRule"/>
</dbReference>
<dbReference type="Pfam" id="PF00266">
    <property type="entry name" value="Aminotran_5"/>
    <property type="match status" value="1"/>
</dbReference>
<feature type="binding site" evidence="11">
    <location>
        <position position="198"/>
    </location>
    <ligand>
        <name>pyridoxal 5'-phosphate</name>
        <dbReference type="ChEBI" id="CHEBI:597326"/>
    </ligand>
</feature>
<comment type="catalytic activity">
    <reaction evidence="9 11">
        <text>4-(phosphooxy)-L-threonine + 2-oxoglutarate = (R)-3-hydroxy-2-oxo-4-phosphooxybutanoate + L-glutamate</text>
        <dbReference type="Rhea" id="RHEA:16573"/>
        <dbReference type="ChEBI" id="CHEBI:16810"/>
        <dbReference type="ChEBI" id="CHEBI:29985"/>
        <dbReference type="ChEBI" id="CHEBI:58452"/>
        <dbReference type="ChEBI" id="CHEBI:58538"/>
        <dbReference type="EC" id="2.6.1.52"/>
    </reaction>
</comment>
<dbReference type="PANTHER" id="PTHR43247">
    <property type="entry name" value="PHOSPHOSERINE AMINOTRANSFERASE"/>
    <property type="match status" value="1"/>
</dbReference>
<evidence type="ECO:0000256" key="5">
    <source>
        <dbReference type="ARBA" id="ARBA00022605"/>
    </source>
</evidence>
<protein>
    <recommendedName>
        <fullName evidence="11">Phosphoserine aminotransferase</fullName>
        <ecNumber evidence="11">2.6.1.52</ecNumber>
    </recommendedName>
    <alternativeName>
        <fullName evidence="11">Phosphohydroxythreonine aminotransferase</fullName>
        <shortName evidence="11">PSAT</shortName>
    </alternativeName>
</protein>
<dbReference type="AlphaFoldDB" id="A0AAU9DIV3"/>
<evidence type="ECO:0000256" key="3">
    <source>
        <dbReference type="ARBA" id="ARBA00006904"/>
    </source>
</evidence>
<evidence type="ECO:0000256" key="6">
    <source>
        <dbReference type="ARBA" id="ARBA00022679"/>
    </source>
</evidence>
<keyword evidence="5 11" id="KW-0028">Amino-acid biosynthesis</keyword>
<dbReference type="RefSeq" id="WP_317695122.1">
    <property type="nucleotide sequence ID" value="NZ_AP026801.1"/>
</dbReference>
<feature type="binding site" evidence="11">
    <location>
        <position position="153"/>
    </location>
    <ligand>
        <name>pyridoxal 5'-phosphate</name>
        <dbReference type="ChEBI" id="CHEBI:597326"/>
    </ligand>
</feature>
<dbReference type="PIRSF" id="PIRSF000525">
    <property type="entry name" value="SerC"/>
    <property type="match status" value="1"/>
</dbReference>
<feature type="binding site" evidence="11">
    <location>
        <begin position="75"/>
        <end position="76"/>
    </location>
    <ligand>
        <name>pyridoxal 5'-phosphate</name>
        <dbReference type="ChEBI" id="CHEBI:597326"/>
    </ligand>
</feature>
<reference evidence="13 14" key="1">
    <citation type="journal article" date="2023" name="Microbiol. Spectr.">
        <title>Symbiosis of Carpenter Bees with Uncharacterized Lactic Acid Bacteria Showing NAD Auxotrophy.</title>
        <authorList>
            <person name="Kawasaki S."/>
            <person name="Ozawa K."/>
            <person name="Mori T."/>
            <person name="Yamamoto A."/>
            <person name="Ito M."/>
            <person name="Ohkuma M."/>
            <person name="Sakamoto M."/>
            <person name="Matsutani M."/>
        </authorList>
    </citation>
    <scope>NUCLEOTIDE SEQUENCE [LARGE SCALE GENOMIC DNA]</scope>
    <source>
        <strain evidence="13 14">KimC2</strain>
    </source>
</reference>
<proteinExistence type="inferred from homology"/>
<dbReference type="InterPro" id="IPR015421">
    <property type="entry name" value="PyrdxlP-dep_Trfase_major"/>
</dbReference>
<dbReference type="FunFam" id="3.90.1150.10:FF:000006">
    <property type="entry name" value="Phosphoserine aminotransferase"/>
    <property type="match status" value="1"/>
</dbReference>
<dbReference type="GO" id="GO:0004648">
    <property type="term" value="F:O-phospho-L-serine:2-oxoglutarate aminotransferase activity"/>
    <property type="evidence" value="ECO:0007669"/>
    <property type="project" value="UniProtKB-UniRule"/>
</dbReference>
<comment type="function">
    <text evidence="1 11">Catalyzes the reversible conversion of 3-phosphohydroxypyruvate to phosphoserine and of 3-hydroxy-2-oxo-4-phosphonooxybutanoate to phosphohydroxythreonine.</text>
</comment>
<evidence type="ECO:0000256" key="4">
    <source>
        <dbReference type="ARBA" id="ARBA00022576"/>
    </source>
</evidence>
<dbReference type="InterPro" id="IPR015424">
    <property type="entry name" value="PyrdxlP-dep_Trfase"/>
</dbReference>
<dbReference type="PANTHER" id="PTHR43247:SF1">
    <property type="entry name" value="PHOSPHOSERINE AMINOTRANSFERASE"/>
    <property type="match status" value="1"/>
</dbReference>
<comment type="subcellular location">
    <subcellularLocation>
        <location evidence="11">Cytoplasm</location>
    </subcellularLocation>
</comment>
<keyword evidence="8 11" id="KW-0718">Serine biosynthesis</keyword>
<dbReference type="InterPro" id="IPR015422">
    <property type="entry name" value="PyrdxlP-dep_Trfase_small"/>
</dbReference>
<comment type="cofactor">
    <cofactor evidence="11">
        <name>pyridoxal 5'-phosphate</name>
        <dbReference type="ChEBI" id="CHEBI:597326"/>
    </cofactor>
    <text evidence="11">Binds 1 pyridoxal phosphate per subunit.</text>
</comment>
<dbReference type="Gene3D" id="3.90.1150.10">
    <property type="entry name" value="Aspartate Aminotransferase, domain 1"/>
    <property type="match status" value="1"/>
</dbReference>
<feature type="binding site" evidence="11">
    <location>
        <position position="175"/>
    </location>
    <ligand>
        <name>pyridoxal 5'-phosphate</name>
        <dbReference type="ChEBI" id="CHEBI:597326"/>
    </ligand>
</feature>
<evidence type="ECO:0000313" key="14">
    <source>
        <dbReference type="Proteomes" id="UP001321804"/>
    </source>
</evidence>
<feature type="binding site" evidence="11">
    <location>
        <position position="101"/>
    </location>
    <ligand>
        <name>pyridoxal 5'-phosphate</name>
        <dbReference type="ChEBI" id="CHEBI:597326"/>
    </ligand>
</feature>
<accession>A0AAU9DIV3</accession>
<evidence type="ECO:0000313" key="13">
    <source>
        <dbReference type="EMBL" id="BDR56727.1"/>
    </source>
</evidence>
<evidence type="ECO:0000256" key="8">
    <source>
        <dbReference type="ARBA" id="ARBA00023299"/>
    </source>
</evidence>
<dbReference type="EMBL" id="AP026801">
    <property type="protein sequence ID" value="BDR56727.1"/>
    <property type="molecule type" value="Genomic_DNA"/>
</dbReference>
<organism evidence="13 14">
    <name type="scientific">Xylocopilactobacillus apis</name>
    <dbReference type="NCBI Taxonomy" id="2932183"/>
    <lineage>
        <taxon>Bacteria</taxon>
        <taxon>Bacillati</taxon>
        <taxon>Bacillota</taxon>
        <taxon>Bacilli</taxon>
        <taxon>Lactobacillales</taxon>
        <taxon>Lactobacillaceae</taxon>
        <taxon>Xylocopilactobacillus</taxon>
    </lineage>
</organism>
<dbReference type="InterPro" id="IPR000192">
    <property type="entry name" value="Aminotrans_V_dom"/>
</dbReference>
<feature type="binding site" evidence="11">
    <location>
        <position position="41"/>
    </location>
    <ligand>
        <name>L-glutamate</name>
        <dbReference type="ChEBI" id="CHEBI:29985"/>
    </ligand>
</feature>
<sequence length="360" mass="40160">MDIYNFGAGPAALPIEVKKQILSDLSKHQDDQLSILEISHRSAEFVSLVNHVEDTCKKIFNLDDDFAVLFLSGGATMQFALTPLNFAVEKKRVAFLNSGQFAERAAEQAEGIKGIKADFLGSTKDDHYQRLPLIPSRIDNLKYDYFHLTVNNTVEGTCYHPDFLPEQFDLPVVADMTSCLGEENFDLNKFQMVIASVQKNLGTAGTTIVLLRKSWAKTANLEIPTIMQYETFINSNSLINTPPVFPIYVTGKMLDWINLNGGIAEMDRLAKERANLLYDFLDSSKIFKASVKKSDRSLANVVFSTGDESKDAQIAMEAQKEGLLSIKGYRSFGGLRVSLYNGMPLEGVKELINFLSRGER</sequence>
<dbReference type="EC" id="2.6.1.52" evidence="11"/>
<name>A0AAU9DIV3_9LACO</name>
<evidence type="ECO:0000256" key="2">
    <source>
        <dbReference type="ARBA" id="ARBA00005099"/>
    </source>
</evidence>
<comment type="caution">
    <text evidence="11">Lacks conserved residue(s) required for the propagation of feature annotation.</text>
</comment>
<dbReference type="Proteomes" id="UP001321804">
    <property type="component" value="Chromosome"/>
</dbReference>
<dbReference type="InterPro" id="IPR022278">
    <property type="entry name" value="Pser_aminoTfrase"/>
</dbReference>
<evidence type="ECO:0000256" key="10">
    <source>
        <dbReference type="ARBA" id="ARBA00049007"/>
    </source>
</evidence>
<gene>
    <name evidence="11 13" type="primary">serC</name>
    <name evidence="13" type="ORF">KIMC2_12890</name>
</gene>
<feature type="binding site" evidence="11">
    <location>
        <begin position="240"/>
        <end position="241"/>
    </location>
    <ligand>
        <name>pyridoxal 5'-phosphate</name>
        <dbReference type="ChEBI" id="CHEBI:597326"/>
    </ligand>
</feature>
<evidence type="ECO:0000256" key="11">
    <source>
        <dbReference type="HAMAP-Rule" id="MF_00160"/>
    </source>
</evidence>
<dbReference type="NCBIfam" id="NF003764">
    <property type="entry name" value="PRK05355.1"/>
    <property type="match status" value="1"/>
</dbReference>
<dbReference type="KEGG" id="xak:KIMC2_12890"/>
<dbReference type="GO" id="GO:0005737">
    <property type="term" value="C:cytoplasm"/>
    <property type="evidence" value="ECO:0007669"/>
    <property type="project" value="UniProtKB-SubCell"/>
</dbReference>
<evidence type="ECO:0000259" key="12">
    <source>
        <dbReference type="Pfam" id="PF00266"/>
    </source>
</evidence>
<keyword evidence="11" id="KW-0963">Cytoplasm</keyword>
<evidence type="ECO:0000256" key="7">
    <source>
        <dbReference type="ARBA" id="ARBA00022898"/>
    </source>
</evidence>